<dbReference type="STRING" id="635013.TherJR_0995"/>
<dbReference type="AlphaFoldDB" id="D5XDY9"/>
<gene>
    <name evidence="1" type="ordered locus">TherJR_0995</name>
</gene>
<accession>D5XDY9</accession>
<evidence type="ECO:0000313" key="1">
    <source>
        <dbReference type="EMBL" id="ADG81860.1"/>
    </source>
</evidence>
<dbReference type="Proteomes" id="UP000002377">
    <property type="component" value="Chromosome"/>
</dbReference>
<keyword evidence="2" id="KW-1185">Reference proteome</keyword>
<sequence>MTVLNHVKPWFCFFYAKNSLPVLNNIDIFVEKRVFIANVEILYNSRVNIPARILGKICRQVCSRCFPFEAVSLWKEVICRVQY</sequence>
<dbReference type="HOGENOM" id="CLU_2541492_0_0_9"/>
<name>D5XDY9_THEPJ</name>
<evidence type="ECO:0000313" key="2">
    <source>
        <dbReference type="Proteomes" id="UP000002377"/>
    </source>
</evidence>
<proteinExistence type="predicted"/>
<organism evidence="1 2">
    <name type="scientific">Thermincola potens (strain JR)</name>
    <dbReference type="NCBI Taxonomy" id="635013"/>
    <lineage>
        <taxon>Bacteria</taxon>
        <taxon>Bacillati</taxon>
        <taxon>Bacillota</taxon>
        <taxon>Clostridia</taxon>
        <taxon>Eubacteriales</taxon>
        <taxon>Thermincolaceae</taxon>
        <taxon>Thermincola</taxon>
    </lineage>
</organism>
<reference evidence="1 2" key="1">
    <citation type="submission" date="2010-05" db="EMBL/GenBank/DDBJ databases">
        <title>Complete sequence of Thermincola sp. JR.</title>
        <authorList>
            <consortium name="US DOE Joint Genome Institute"/>
            <person name="Lucas S."/>
            <person name="Copeland A."/>
            <person name="Lapidus A."/>
            <person name="Cheng J.-F."/>
            <person name="Bruce D."/>
            <person name="Goodwin L."/>
            <person name="Pitluck S."/>
            <person name="Chertkov O."/>
            <person name="Detter J.C."/>
            <person name="Han C."/>
            <person name="Tapia R."/>
            <person name="Land M."/>
            <person name="Hauser L."/>
            <person name="Kyrpides N."/>
            <person name="Mikhailova N."/>
            <person name="Hazen T.C."/>
            <person name="Woyke T."/>
        </authorList>
    </citation>
    <scope>NUCLEOTIDE SEQUENCE [LARGE SCALE GENOMIC DNA]</scope>
    <source>
        <strain evidence="1 2">JR</strain>
    </source>
</reference>
<dbReference type="KEGG" id="tjr:TherJR_0995"/>
<protein>
    <submittedName>
        <fullName evidence="1">Uncharacterized protein</fullName>
    </submittedName>
</protein>
<dbReference type="EMBL" id="CP002028">
    <property type="protein sequence ID" value="ADG81860.1"/>
    <property type="molecule type" value="Genomic_DNA"/>
</dbReference>